<evidence type="ECO:0000313" key="4">
    <source>
        <dbReference type="WBParaSite" id="TASK_0000801201-mRNA-1"/>
    </source>
</evidence>
<reference evidence="2 3" key="2">
    <citation type="submission" date="2018-11" db="EMBL/GenBank/DDBJ databases">
        <authorList>
            <consortium name="Pathogen Informatics"/>
        </authorList>
    </citation>
    <scope>NUCLEOTIDE SEQUENCE [LARGE SCALE GENOMIC DNA]</scope>
</reference>
<dbReference type="WBParaSite" id="TASK_0000801201-mRNA-1">
    <property type="protein sequence ID" value="TASK_0000801201-mRNA-1"/>
    <property type="gene ID" value="TASK_0000801201"/>
</dbReference>
<organism evidence="4">
    <name type="scientific">Taenia asiatica</name>
    <name type="common">Asian tapeworm</name>
    <dbReference type="NCBI Taxonomy" id="60517"/>
    <lineage>
        <taxon>Eukaryota</taxon>
        <taxon>Metazoa</taxon>
        <taxon>Spiralia</taxon>
        <taxon>Lophotrochozoa</taxon>
        <taxon>Platyhelminthes</taxon>
        <taxon>Cestoda</taxon>
        <taxon>Eucestoda</taxon>
        <taxon>Cyclophyllidea</taxon>
        <taxon>Taeniidae</taxon>
        <taxon>Taenia</taxon>
    </lineage>
</organism>
<protein>
    <submittedName>
        <fullName evidence="4">Pecanex-like protein</fullName>
    </submittedName>
</protein>
<feature type="compositionally biased region" description="Acidic residues" evidence="1">
    <location>
        <begin position="109"/>
        <end position="118"/>
    </location>
</feature>
<evidence type="ECO:0000256" key="1">
    <source>
        <dbReference type="SAM" id="MobiDB-lite"/>
    </source>
</evidence>
<keyword evidence="3" id="KW-1185">Reference proteome</keyword>
<gene>
    <name evidence="2" type="ORF">TASK_LOCUS8013</name>
</gene>
<evidence type="ECO:0000313" key="3">
    <source>
        <dbReference type="Proteomes" id="UP000282613"/>
    </source>
</evidence>
<dbReference type="EMBL" id="UYRS01018714">
    <property type="protein sequence ID" value="VDK39408.1"/>
    <property type="molecule type" value="Genomic_DNA"/>
</dbReference>
<name>A0A0R3WBJ1_TAEAS</name>
<evidence type="ECO:0000313" key="2">
    <source>
        <dbReference type="EMBL" id="VDK39408.1"/>
    </source>
</evidence>
<feature type="region of interest" description="Disordered" evidence="1">
    <location>
        <begin position="107"/>
        <end position="142"/>
    </location>
</feature>
<accession>A0A0R3WBJ1</accession>
<dbReference type="AlphaFoldDB" id="A0A0R3WBJ1"/>
<dbReference type="Proteomes" id="UP000282613">
    <property type="component" value="Unassembled WGS sequence"/>
</dbReference>
<reference evidence="4" key="1">
    <citation type="submission" date="2017-02" db="UniProtKB">
        <authorList>
            <consortium name="WormBaseParasite"/>
        </authorList>
    </citation>
    <scope>IDENTIFICATION</scope>
</reference>
<sequence length="209" mass="23372">MLVSNIKKWMQQHCGRLSPPKEAISYPSLSTHHLSSSSSSSWHSSTLSTNYFTLSEEPLDLRVDGKCRDKDLPEVNSASRLFCSLIVANAAYGTLIKRYKEESTNCDVSSEESSDGSEDLPSTNCFEIGEKSRGGKEGGGKAARIHYRPEQLGSREMVQVMLRNKDPELKYVNDGDAVVNPFAVDRKTQLADLMRMFCKLCSVAEYWFV</sequence>
<proteinExistence type="predicted"/>
<dbReference type="OrthoDB" id="6508643at2759"/>
<feature type="compositionally biased region" description="Basic and acidic residues" evidence="1">
    <location>
        <begin position="128"/>
        <end position="139"/>
    </location>
</feature>